<dbReference type="InterPro" id="IPR029074">
    <property type="entry name" value="Imm49"/>
</dbReference>
<dbReference type="Proteomes" id="UP001156498">
    <property type="component" value="Chromosome"/>
</dbReference>
<accession>A0ABY6YL07</accession>
<evidence type="ECO:0000313" key="2">
    <source>
        <dbReference type="Proteomes" id="UP001156498"/>
    </source>
</evidence>
<sequence length="279" mass="31540">MKLEQNIKKREKHFNAVVRKASSFDLWFDSMYRYAKEALVADPEAGKLETWEAWVALMQYYGAALAATTGPEGTEVECRLGHQVRRITGIGPRYFTNAGNWETAFYLAVTCRDRTRVENLCSIPVDLLRRAGEGDGARYNEFTYHWVAALQAYVRGSDSLVGELRQAMELSDPRTGAFGGDYLNLISFPQMDVFRCLLKGDSDEFNETLTQGLEWFRDYYSVDRPGQGPLTGVVPMGLLALACLAHDRSQVDPAFELEVESDYLPKHIVEGSWYGEFPT</sequence>
<dbReference type="Pfam" id="PF15575">
    <property type="entry name" value="Imm49"/>
    <property type="match status" value="1"/>
</dbReference>
<reference evidence="1 2" key="1">
    <citation type="journal article" date="2013" name="Int. J. Syst. Evol. Microbiol.">
        <title>Description of Streptomonospora sediminis sp. nov. and Streptomonospora nanhaiensis sp. nov., and reclassification of Nocardiopsis arabia Hozzein &amp; Goodfellow 2008 as Streptomonospora arabica comb. nov. and emended description of the genus Streptomonospora.</title>
        <authorList>
            <person name="Zhang D.F."/>
            <person name="Pan H.Q."/>
            <person name="He J."/>
            <person name="Zhang X.M."/>
            <person name="Zhang Y.G."/>
            <person name="Klenk H.P."/>
            <person name="Hu J.C."/>
            <person name="Li W.J."/>
        </authorList>
    </citation>
    <scope>NUCLEOTIDE SEQUENCE [LARGE SCALE GENOMIC DNA]</scope>
    <source>
        <strain evidence="1 2">12A09</strain>
    </source>
</reference>
<gene>
    <name evidence="1" type="ORF">OUQ99_28345</name>
</gene>
<keyword evidence="2" id="KW-1185">Reference proteome</keyword>
<evidence type="ECO:0000313" key="1">
    <source>
        <dbReference type="EMBL" id="WAE73030.1"/>
    </source>
</evidence>
<organism evidence="1 2">
    <name type="scientific">Streptomonospora nanhaiensis</name>
    <dbReference type="NCBI Taxonomy" id="1323731"/>
    <lineage>
        <taxon>Bacteria</taxon>
        <taxon>Bacillati</taxon>
        <taxon>Actinomycetota</taxon>
        <taxon>Actinomycetes</taxon>
        <taxon>Streptosporangiales</taxon>
        <taxon>Nocardiopsidaceae</taxon>
        <taxon>Streptomonospora</taxon>
    </lineage>
</organism>
<dbReference type="RefSeq" id="WP_267946819.1">
    <property type="nucleotide sequence ID" value="NZ_CP113264.1"/>
</dbReference>
<name>A0ABY6YL07_9ACTN</name>
<proteinExistence type="predicted"/>
<protein>
    <submittedName>
        <fullName evidence="1">Immunity 49 family protein</fullName>
    </submittedName>
</protein>
<dbReference type="EMBL" id="CP113264">
    <property type="protein sequence ID" value="WAE73030.1"/>
    <property type="molecule type" value="Genomic_DNA"/>
</dbReference>